<dbReference type="GO" id="GO:0005524">
    <property type="term" value="F:ATP binding"/>
    <property type="evidence" value="ECO:0007669"/>
    <property type="project" value="UniProtKB-KW"/>
</dbReference>
<feature type="transmembrane region" description="Helical" evidence="7">
    <location>
        <begin position="665"/>
        <end position="687"/>
    </location>
</feature>
<dbReference type="GO" id="GO:0016887">
    <property type="term" value="F:ATP hydrolysis activity"/>
    <property type="evidence" value="ECO:0007669"/>
    <property type="project" value="InterPro"/>
</dbReference>
<dbReference type="CDD" id="cd03230">
    <property type="entry name" value="ABC_DR_subfamily_A"/>
    <property type="match status" value="1"/>
</dbReference>
<proteinExistence type="predicted"/>
<evidence type="ECO:0000256" key="2">
    <source>
        <dbReference type="ARBA" id="ARBA00022692"/>
    </source>
</evidence>
<keyword evidence="5 7" id="KW-1133">Transmembrane helix</keyword>
<sequence>MMNSIEVRNAKICYGKGESRKSILNGLNMNVKPGSIYSLIGASGCGKTTLLSCILGMKQLECGSIRVLGHTVKFERPPKVAHLIGYMPQNTALIPELTIRETLYYFGNIFQMKEKVLKQRYEMIKDLLELPFENRRIEHLSGGQKRRVSIAASIIHNPLILILDEPTVGLDSLLREKIWNFLMNATRTSKLSVIITTHYISEAEQANRCGLMRDGVLLAEDSPKNIMTRFEATNLDEAFLNLCLLKKSIPETQTLDSDCLCLSVDNNDEIVVTDGTVESFEKRKKFSSQTVGAILTKEFIRLRRQAAEVFFILILPVLQTLAFVYGIGSYPTGQKIGIINHEISDFTSCSPALLQNASYLNLNDTCVYNDKASCHLLNEIHDKDIKKLFYGSYEDALKDAKRGKLTGILEFSENFTDVIMNPRDDETSTVREGIAIHLDQSQFQTTTFVQYRLLNAYQKFNKKLHKGCNENEKVGELPMNFNESMFGTLDDDFKKTMFAPLMMQALIFPAMGFSCFSIAQSRIDGVWNRTLLAGVKSAEILITQLLLSIIVVTISFIEIVGVVLLTLDVVVLGNLFLLIFFGILLCLTGSIFGIAVSATSDDIKILTIILFAVIQFFSTINGAFWPIEGQPLLLRYMSYGSPTTLPSISARNIMMRGFGITEPSVYIGIIILLTWMVVSTLFALYVMKKRKFSDTLK</sequence>
<feature type="transmembrane region" description="Helical" evidence="7">
    <location>
        <begin position="571"/>
        <end position="598"/>
    </location>
</feature>
<dbReference type="AlphaFoldDB" id="A0A9N9RYJ6"/>
<dbReference type="PROSITE" id="PS00211">
    <property type="entry name" value="ABC_TRANSPORTER_1"/>
    <property type="match status" value="1"/>
</dbReference>
<keyword evidence="2 7" id="KW-0812">Transmembrane</keyword>
<dbReference type="Proteomes" id="UP001153620">
    <property type="component" value="Chromosome 2"/>
</dbReference>
<evidence type="ECO:0000256" key="4">
    <source>
        <dbReference type="ARBA" id="ARBA00022840"/>
    </source>
</evidence>
<dbReference type="GO" id="GO:0016020">
    <property type="term" value="C:membrane"/>
    <property type="evidence" value="ECO:0007669"/>
    <property type="project" value="UniProtKB-SubCell"/>
</dbReference>
<feature type="domain" description="ABC transporter" evidence="8">
    <location>
        <begin position="7"/>
        <end position="239"/>
    </location>
</feature>
<keyword evidence="4" id="KW-0067">ATP-binding</keyword>
<evidence type="ECO:0000259" key="8">
    <source>
        <dbReference type="PROSITE" id="PS50893"/>
    </source>
</evidence>
<dbReference type="GO" id="GO:0140359">
    <property type="term" value="F:ABC-type transporter activity"/>
    <property type="evidence" value="ECO:0007669"/>
    <property type="project" value="InterPro"/>
</dbReference>
<gene>
    <name evidence="9" type="ORF">CHIRRI_LOCUS8857</name>
</gene>
<dbReference type="SMART" id="SM00382">
    <property type="entry name" value="AAA"/>
    <property type="match status" value="1"/>
</dbReference>
<organism evidence="9 10">
    <name type="scientific">Chironomus riparius</name>
    <dbReference type="NCBI Taxonomy" id="315576"/>
    <lineage>
        <taxon>Eukaryota</taxon>
        <taxon>Metazoa</taxon>
        <taxon>Ecdysozoa</taxon>
        <taxon>Arthropoda</taxon>
        <taxon>Hexapoda</taxon>
        <taxon>Insecta</taxon>
        <taxon>Pterygota</taxon>
        <taxon>Neoptera</taxon>
        <taxon>Endopterygota</taxon>
        <taxon>Diptera</taxon>
        <taxon>Nematocera</taxon>
        <taxon>Chironomoidea</taxon>
        <taxon>Chironomidae</taxon>
        <taxon>Chironominae</taxon>
        <taxon>Chironomus</taxon>
    </lineage>
</organism>
<dbReference type="Pfam" id="PF00005">
    <property type="entry name" value="ABC_tran"/>
    <property type="match status" value="1"/>
</dbReference>
<dbReference type="InterPro" id="IPR017871">
    <property type="entry name" value="ABC_transporter-like_CS"/>
</dbReference>
<evidence type="ECO:0000256" key="5">
    <source>
        <dbReference type="ARBA" id="ARBA00022989"/>
    </source>
</evidence>
<feature type="transmembrane region" description="Helical" evidence="7">
    <location>
        <begin position="540"/>
        <end position="565"/>
    </location>
</feature>
<evidence type="ECO:0000256" key="7">
    <source>
        <dbReference type="SAM" id="Phobius"/>
    </source>
</evidence>
<feature type="transmembrane region" description="Helical" evidence="7">
    <location>
        <begin position="309"/>
        <end position="328"/>
    </location>
</feature>
<evidence type="ECO:0000313" key="10">
    <source>
        <dbReference type="Proteomes" id="UP001153620"/>
    </source>
</evidence>
<reference evidence="9" key="2">
    <citation type="submission" date="2022-10" db="EMBL/GenBank/DDBJ databases">
        <authorList>
            <consortium name="ENA_rothamsted_submissions"/>
            <consortium name="culmorum"/>
            <person name="King R."/>
        </authorList>
    </citation>
    <scope>NUCLEOTIDE SEQUENCE</scope>
</reference>
<dbReference type="InterPro" id="IPR003439">
    <property type="entry name" value="ABC_transporter-like_ATP-bd"/>
</dbReference>
<dbReference type="SUPFAM" id="SSF52540">
    <property type="entry name" value="P-loop containing nucleoside triphosphate hydrolases"/>
    <property type="match status" value="1"/>
</dbReference>
<evidence type="ECO:0000256" key="3">
    <source>
        <dbReference type="ARBA" id="ARBA00022741"/>
    </source>
</evidence>
<dbReference type="Gene3D" id="3.40.50.300">
    <property type="entry name" value="P-loop containing nucleotide triphosphate hydrolases"/>
    <property type="match status" value="1"/>
</dbReference>
<dbReference type="Pfam" id="PF12698">
    <property type="entry name" value="ABC2_membrane_3"/>
    <property type="match status" value="1"/>
</dbReference>
<keyword evidence="6 7" id="KW-0472">Membrane</keyword>
<dbReference type="OrthoDB" id="6492489at2759"/>
<dbReference type="InterPro" id="IPR027417">
    <property type="entry name" value="P-loop_NTPase"/>
</dbReference>
<keyword evidence="10" id="KW-1185">Reference proteome</keyword>
<name>A0A9N9RYJ6_9DIPT</name>
<accession>A0A9N9RYJ6</accession>
<feature type="transmembrane region" description="Helical" evidence="7">
    <location>
        <begin position="497"/>
        <end position="519"/>
    </location>
</feature>
<dbReference type="PANTHER" id="PTHR43038:SF2">
    <property type="entry name" value="RH61964P"/>
    <property type="match status" value="1"/>
</dbReference>
<feature type="transmembrane region" description="Helical" evidence="7">
    <location>
        <begin position="605"/>
        <end position="627"/>
    </location>
</feature>
<keyword evidence="3" id="KW-0547">Nucleotide-binding</keyword>
<reference evidence="9" key="1">
    <citation type="submission" date="2022-01" db="EMBL/GenBank/DDBJ databases">
        <authorList>
            <person name="King R."/>
        </authorList>
    </citation>
    <scope>NUCLEOTIDE SEQUENCE</scope>
</reference>
<dbReference type="InterPro" id="IPR003593">
    <property type="entry name" value="AAA+_ATPase"/>
</dbReference>
<evidence type="ECO:0000256" key="6">
    <source>
        <dbReference type="ARBA" id="ARBA00023136"/>
    </source>
</evidence>
<dbReference type="EMBL" id="OU895878">
    <property type="protein sequence ID" value="CAG9805991.1"/>
    <property type="molecule type" value="Genomic_DNA"/>
</dbReference>
<evidence type="ECO:0000256" key="1">
    <source>
        <dbReference type="ARBA" id="ARBA00004141"/>
    </source>
</evidence>
<dbReference type="InterPro" id="IPR013525">
    <property type="entry name" value="ABC2_TM"/>
</dbReference>
<dbReference type="PROSITE" id="PS50893">
    <property type="entry name" value="ABC_TRANSPORTER_2"/>
    <property type="match status" value="1"/>
</dbReference>
<protein>
    <recommendedName>
        <fullName evidence="8">ABC transporter domain-containing protein</fullName>
    </recommendedName>
</protein>
<comment type="subcellular location">
    <subcellularLocation>
        <location evidence="1">Membrane</location>
        <topology evidence="1">Multi-pass membrane protein</topology>
    </subcellularLocation>
</comment>
<dbReference type="PANTHER" id="PTHR43038">
    <property type="entry name" value="ATP-BINDING CASSETTE, SUB-FAMILY H, MEMBER 1"/>
    <property type="match status" value="1"/>
</dbReference>
<evidence type="ECO:0000313" key="9">
    <source>
        <dbReference type="EMBL" id="CAG9805991.1"/>
    </source>
</evidence>